<protein>
    <submittedName>
        <fullName evidence="1">Uncharacterized protein</fullName>
    </submittedName>
</protein>
<organism evidence="1 2">
    <name type="scientific">Agaricus bisporus var. burnettii (strain JB137-S8 / ATCC MYA-4627 / FGSC 10392)</name>
    <name type="common">White button mushroom</name>
    <dbReference type="NCBI Taxonomy" id="597362"/>
    <lineage>
        <taxon>Eukaryota</taxon>
        <taxon>Fungi</taxon>
        <taxon>Dikarya</taxon>
        <taxon>Basidiomycota</taxon>
        <taxon>Agaricomycotina</taxon>
        <taxon>Agaricomycetes</taxon>
        <taxon>Agaricomycetidae</taxon>
        <taxon>Agaricales</taxon>
        <taxon>Agaricineae</taxon>
        <taxon>Agaricaceae</taxon>
        <taxon>Agaricus</taxon>
    </lineage>
</organism>
<dbReference type="EMBL" id="JH971407">
    <property type="protein sequence ID" value="EKM75932.1"/>
    <property type="molecule type" value="Genomic_DNA"/>
</dbReference>
<proteinExistence type="predicted"/>
<accession>K5WZ81</accession>
<dbReference type="HOGENOM" id="CLU_059618_0_0_1"/>
<dbReference type="InParanoid" id="K5WZ81"/>
<sequence length="309" mass="34590">MEGENGMKNVLFHPSAFSMPGNFSEALPLYLPRPEYVEVPRKSMEAIEPAFGLLNINKLRDLLTQKAHADDVKTFQITQKYKVKESNFPKEMRIIIDVALHPGPSHMLAVHGPPDPKEKSFTELPVRMYPVHALYVAAHCAKLAPFPPQIDTPEGVSEGREFILPVVFVFSSSPTTFPLLLEYLYRKKANILFARLIRLSKPPATIPGLKRQEQLAISLGTLGSRPQVTQILHTLNGFWENTCSLGVYDNDLWTAIDSARNVVLMAMALLHGRLDTKEVIKAAAESLDFSQYKKRLLLSAGLRPSSFDL</sequence>
<dbReference type="AlphaFoldDB" id="K5WZ81"/>
<dbReference type="OrthoDB" id="2570975at2759"/>
<evidence type="ECO:0000313" key="1">
    <source>
        <dbReference type="EMBL" id="EKM75932.1"/>
    </source>
</evidence>
<gene>
    <name evidence="1" type="ORF">AGABI1DRAFT_94554</name>
</gene>
<dbReference type="OMA" id="HGAYRNM"/>
<dbReference type="eggNOG" id="ENOG502SCZS">
    <property type="taxonomic scope" value="Eukaryota"/>
</dbReference>
<evidence type="ECO:0000313" key="2">
    <source>
        <dbReference type="Proteomes" id="UP000008493"/>
    </source>
</evidence>
<reference evidence="2" key="1">
    <citation type="journal article" date="2012" name="Proc. Natl. Acad. Sci. U.S.A.">
        <title>Genome sequence of the button mushroom Agaricus bisporus reveals mechanisms governing adaptation to a humic-rich ecological niche.</title>
        <authorList>
            <person name="Morin E."/>
            <person name="Kohler A."/>
            <person name="Baker A.R."/>
            <person name="Foulongne-Oriol M."/>
            <person name="Lombard V."/>
            <person name="Nagy L.G."/>
            <person name="Ohm R.A."/>
            <person name="Patyshakuliyeva A."/>
            <person name="Brun A."/>
            <person name="Aerts A.L."/>
            <person name="Bailey A.M."/>
            <person name="Billette C."/>
            <person name="Coutinho P.M."/>
            <person name="Deakin G."/>
            <person name="Doddapaneni H."/>
            <person name="Floudas D."/>
            <person name="Grimwood J."/>
            <person name="Hilden K."/>
            <person name="Kuees U."/>
            <person name="LaButti K.M."/>
            <person name="Lapidus A."/>
            <person name="Lindquist E.A."/>
            <person name="Lucas S.M."/>
            <person name="Murat C."/>
            <person name="Riley R.W."/>
            <person name="Salamov A.A."/>
            <person name="Schmutz J."/>
            <person name="Subramanian V."/>
            <person name="Woesten H.A.B."/>
            <person name="Xu J."/>
            <person name="Eastwood D.C."/>
            <person name="Foster G.D."/>
            <person name="Sonnenberg A.S."/>
            <person name="Cullen D."/>
            <person name="de Vries R.P."/>
            <person name="Lundell T."/>
            <person name="Hibbett D.S."/>
            <person name="Henrissat B."/>
            <person name="Burton K.S."/>
            <person name="Kerrigan R.W."/>
            <person name="Challen M.P."/>
            <person name="Grigoriev I.V."/>
            <person name="Martin F."/>
        </authorList>
    </citation>
    <scope>NUCLEOTIDE SEQUENCE [LARGE SCALE GENOMIC DNA]</scope>
    <source>
        <strain evidence="2">JB137-S8 / ATCC MYA-4627 / FGSC 10392</strain>
    </source>
</reference>
<dbReference type="GeneID" id="18832572"/>
<name>K5WZ81_AGABU</name>
<dbReference type="RefSeq" id="XP_007333493.1">
    <property type="nucleotide sequence ID" value="XM_007333431.1"/>
</dbReference>
<dbReference type="KEGG" id="abp:AGABI1DRAFT94554"/>
<keyword evidence="2" id="KW-1185">Reference proteome</keyword>
<dbReference type="Proteomes" id="UP000008493">
    <property type="component" value="Unassembled WGS sequence"/>
</dbReference>